<dbReference type="AlphaFoldDB" id="A0A2I0AA47"/>
<accession>A0A2I0AA47</accession>
<protein>
    <submittedName>
        <fullName evidence="2">Uncharacterized protein</fullName>
    </submittedName>
</protein>
<feature type="region of interest" description="Disordered" evidence="1">
    <location>
        <begin position="220"/>
        <end position="272"/>
    </location>
</feature>
<name>A0A2I0AA47_9ASPA</name>
<sequence length="272" mass="29516">MEDLEKAVRRAVNIVSASPVGHHVKSQVAFDLLLQTLADVSILNQENIRGSTVLPFCGPKGPDRFFDAGSHGPEEIPPLLIPQPHHQHTFEGTRDYYFFVGGDLGIPIMPGVCPPEFIGDAKWMAGEGTLKNLERLKGQRWPLKGFLRHVKNDISLYAKTLGYAVFKEVVSPPGATLMKRVRRGQPPAVQLCGGTAIDMVSSHEDTANDKMTLAELYAGKGKEPAAAAEPKTVPKSDKGRGIVIGGEKREEKEEGQEGAQKERAEVETASSA</sequence>
<evidence type="ECO:0000313" key="2">
    <source>
        <dbReference type="EMBL" id="PKA52419.1"/>
    </source>
</evidence>
<reference evidence="2 3" key="1">
    <citation type="journal article" date="2017" name="Nature">
        <title>The Apostasia genome and the evolution of orchids.</title>
        <authorList>
            <person name="Zhang G.Q."/>
            <person name="Liu K.W."/>
            <person name="Li Z."/>
            <person name="Lohaus R."/>
            <person name="Hsiao Y.Y."/>
            <person name="Niu S.C."/>
            <person name="Wang J.Y."/>
            <person name="Lin Y.C."/>
            <person name="Xu Q."/>
            <person name="Chen L.J."/>
            <person name="Yoshida K."/>
            <person name="Fujiwara S."/>
            <person name="Wang Z.W."/>
            <person name="Zhang Y.Q."/>
            <person name="Mitsuda N."/>
            <person name="Wang M."/>
            <person name="Liu G.H."/>
            <person name="Pecoraro L."/>
            <person name="Huang H.X."/>
            <person name="Xiao X.J."/>
            <person name="Lin M."/>
            <person name="Wu X.Y."/>
            <person name="Wu W.L."/>
            <person name="Chen Y.Y."/>
            <person name="Chang S.B."/>
            <person name="Sakamoto S."/>
            <person name="Ohme-Takagi M."/>
            <person name="Yagi M."/>
            <person name="Zeng S.J."/>
            <person name="Shen C.Y."/>
            <person name="Yeh C.M."/>
            <person name="Luo Y.B."/>
            <person name="Tsai W.C."/>
            <person name="Van de Peer Y."/>
            <person name="Liu Z.J."/>
        </authorList>
    </citation>
    <scope>NUCLEOTIDE SEQUENCE [LARGE SCALE GENOMIC DNA]</scope>
    <source>
        <strain evidence="3">cv. Shenzhen</strain>
        <tissue evidence="2">Stem</tissue>
    </source>
</reference>
<keyword evidence="3" id="KW-1185">Reference proteome</keyword>
<feature type="compositionally biased region" description="Basic and acidic residues" evidence="1">
    <location>
        <begin position="232"/>
        <end position="252"/>
    </location>
</feature>
<gene>
    <name evidence="2" type="ORF">AXF42_Ash019803</name>
</gene>
<proteinExistence type="predicted"/>
<organism evidence="2 3">
    <name type="scientific">Apostasia shenzhenica</name>
    <dbReference type="NCBI Taxonomy" id="1088818"/>
    <lineage>
        <taxon>Eukaryota</taxon>
        <taxon>Viridiplantae</taxon>
        <taxon>Streptophyta</taxon>
        <taxon>Embryophyta</taxon>
        <taxon>Tracheophyta</taxon>
        <taxon>Spermatophyta</taxon>
        <taxon>Magnoliopsida</taxon>
        <taxon>Liliopsida</taxon>
        <taxon>Asparagales</taxon>
        <taxon>Orchidaceae</taxon>
        <taxon>Apostasioideae</taxon>
        <taxon>Apostasia</taxon>
    </lineage>
</organism>
<evidence type="ECO:0000313" key="3">
    <source>
        <dbReference type="Proteomes" id="UP000236161"/>
    </source>
</evidence>
<evidence type="ECO:0000256" key="1">
    <source>
        <dbReference type="SAM" id="MobiDB-lite"/>
    </source>
</evidence>
<dbReference type="EMBL" id="KZ452007">
    <property type="protein sequence ID" value="PKA52419.1"/>
    <property type="molecule type" value="Genomic_DNA"/>
</dbReference>
<dbReference type="Proteomes" id="UP000236161">
    <property type="component" value="Unassembled WGS sequence"/>
</dbReference>